<dbReference type="GO" id="GO:0007528">
    <property type="term" value="P:neuromuscular junction development"/>
    <property type="evidence" value="ECO:0007669"/>
    <property type="project" value="Ensembl"/>
</dbReference>
<keyword evidence="1" id="KW-0175">Coiled coil</keyword>
<dbReference type="GO" id="GO:0005634">
    <property type="term" value="C:nucleus"/>
    <property type="evidence" value="ECO:0007669"/>
    <property type="project" value="Ensembl"/>
</dbReference>
<feature type="domain" description="C4H2-type" evidence="2">
    <location>
        <begin position="199"/>
        <end position="241"/>
    </location>
</feature>
<dbReference type="GeneTree" id="ENSGT00390000018389"/>
<dbReference type="PANTHER" id="PTHR31058:SF2">
    <property type="entry name" value="ZINC FINGER C4H2 DOMAIN-CONTAINING PROTEIN"/>
    <property type="match status" value="1"/>
</dbReference>
<keyword evidence="4" id="KW-1185">Reference proteome</keyword>
<dbReference type="Pfam" id="PF10146">
    <property type="entry name" value="zf-C4H2"/>
    <property type="match status" value="2"/>
</dbReference>
<evidence type="ECO:0000256" key="1">
    <source>
        <dbReference type="SAM" id="Coils"/>
    </source>
</evidence>
<reference evidence="3" key="2">
    <citation type="submission" date="2025-09" db="UniProtKB">
        <authorList>
            <consortium name="Ensembl"/>
        </authorList>
    </citation>
    <scope>IDENTIFICATION</scope>
</reference>
<reference evidence="3" key="1">
    <citation type="submission" date="2025-08" db="UniProtKB">
        <authorList>
            <consortium name="Ensembl"/>
        </authorList>
    </citation>
    <scope>IDENTIFICATION</scope>
</reference>
<dbReference type="Ensembl" id="ENSEBUT00000027066.1">
    <property type="protein sequence ID" value="ENSEBUP00000026491.1"/>
    <property type="gene ID" value="ENSEBUG00000016306.1"/>
</dbReference>
<name>A0A8C4R8L5_EPTBU</name>
<evidence type="ECO:0000313" key="4">
    <source>
        <dbReference type="Proteomes" id="UP000694388"/>
    </source>
</evidence>
<dbReference type="PROSITE" id="PS51896">
    <property type="entry name" value="ZF_C4H2"/>
    <property type="match status" value="1"/>
</dbReference>
<dbReference type="GO" id="GO:0050885">
    <property type="term" value="P:neuromuscular process controlling balance"/>
    <property type="evidence" value="ECO:0007669"/>
    <property type="project" value="Ensembl"/>
</dbReference>
<dbReference type="GO" id="GO:0048665">
    <property type="term" value="P:neuron fate specification"/>
    <property type="evidence" value="ECO:0007669"/>
    <property type="project" value="Ensembl"/>
</dbReference>
<sequence>MHIIKYLSFLDCTCLMSGFSYHALFRNASTLISPVIRSKLCQVEGVRGRLRAEVEALECEERQLRDFRRELELLLQEKMAHVEELRLIHADINVMETTIKQAEAEVGRLVDSTRRLHDEYRPLRDELEARRAALGLERDPAHDHDDQLALDSLERHKADWSTESVTDGLPEPLALATAAAQQLQAARKADVRQGAAFRQQPPPMKACLSCHQQIHRNAPICPLCKAKSRSRNPKKPKRKVDE</sequence>
<organism evidence="3 4">
    <name type="scientific">Eptatretus burgeri</name>
    <name type="common">Inshore hagfish</name>
    <dbReference type="NCBI Taxonomy" id="7764"/>
    <lineage>
        <taxon>Eukaryota</taxon>
        <taxon>Metazoa</taxon>
        <taxon>Chordata</taxon>
        <taxon>Craniata</taxon>
        <taxon>Vertebrata</taxon>
        <taxon>Cyclostomata</taxon>
        <taxon>Myxini</taxon>
        <taxon>Myxiniformes</taxon>
        <taxon>Myxinidae</taxon>
        <taxon>Eptatretinae</taxon>
        <taxon>Eptatretus</taxon>
    </lineage>
</organism>
<accession>A0A8C4R8L5</accession>
<dbReference type="GO" id="GO:0036269">
    <property type="term" value="P:swimming behavior"/>
    <property type="evidence" value="ECO:0007669"/>
    <property type="project" value="Ensembl"/>
</dbReference>
<dbReference type="GO" id="GO:0048666">
    <property type="term" value="P:neuron development"/>
    <property type="evidence" value="ECO:0007669"/>
    <property type="project" value="Ensembl"/>
</dbReference>
<dbReference type="AlphaFoldDB" id="A0A8C4R8L5"/>
<evidence type="ECO:0000313" key="3">
    <source>
        <dbReference type="Ensembl" id="ENSEBUP00000026491.1"/>
    </source>
</evidence>
<protein>
    <submittedName>
        <fullName evidence="3">Zinc finger, C4H2 domain containing</fullName>
    </submittedName>
</protein>
<feature type="coiled-coil region" evidence="1">
    <location>
        <begin position="50"/>
        <end position="84"/>
    </location>
</feature>
<dbReference type="Proteomes" id="UP000694388">
    <property type="component" value="Unplaced"/>
</dbReference>
<proteinExistence type="predicted"/>
<dbReference type="GO" id="GO:0045666">
    <property type="term" value="P:positive regulation of neuron differentiation"/>
    <property type="evidence" value="ECO:0007669"/>
    <property type="project" value="Ensembl"/>
</dbReference>
<dbReference type="InterPro" id="IPR044069">
    <property type="entry name" value="ZF_C4H2"/>
</dbReference>
<evidence type="ECO:0000259" key="2">
    <source>
        <dbReference type="PROSITE" id="PS51896"/>
    </source>
</evidence>
<dbReference type="PANTHER" id="PTHR31058">
    <property type="entry name" value="ZINC FINGER C4H2 DOMAIN-CONTAINING PROTEIN"/>
    <property type="match status" value="1"/>
</dbReference>
<dbReference type="GO" id="GO:0021522">
    <property type="term" value="P:spinal cord motor neuron differentiation"/>
    <property type="evidence" value="ECO:0007669"/>
    <property type="project" value="Ensembl"/>
</dbReference>
<dbReference type="InterPro" id="IPR018482">
    <property type="entry name" value="Znf-C4H2"/>
</dbReference>